<dbReference type="CDD" id="cd16023">
    <property type="entry name" value="GPI_EPT_3"/>
    <property type="match status" value="1"/>
</dbReference>
<organism evidence="13 14">
    <name type="scientific">Verruconis gallopava</name>
    <dbReference type="NCBI Taxonomy" id="253628"/>
    <lineage>
        <taxon>Eukaryota</taxon>
        <taxon>Fungi</taxon>
        <taxon>Dikarya</taxon>
        <taxon>Ascomycota</taxon>
        <taxon>Pezizomycotina</taxon>
        <taxon>Dothideomycetes</taxon>
        <taxon>Pleosporomycetidae</taxon>
        <taxon>Venturiales</taxon>
        <taxon>Sympoventuriaceae</taxon>
        <taxon>Verruconis</taxon>
    </lineage>
</organism>
<protein>
    <submittedName>
        <fullName evidence="13">Uncharacterized protein</fullName>
    </submittedName>
</protein>
<dbReference type="GeneID" id="27317141"/>
<feature type="transmembrane region" description="Helical" evidence="12">
    <location>
        <begin position="715"/>
        <end position="737"/>
    </location>
</feature>
<evidence type="ECO:0000313" key="14">
    <source>
        <dbReference type="Proteomes" id="UP000053259"/>
    </source>
</evidence>
<gene>
    <name evidence="13" type="ORF">PV09_09168</name>
</gene>
<evidence type="ECO:0000256" key="4">
    <source>
        <dbReference type="ARBA" id="ARBA00022502"/>
    </source>
</evidence>
<keyword evidence="10" id="KW-0325">Glycoprotein</keyword>
<evidence type="ECO:0000313" key="13">
    <source>
        <dbReference type="EMBL" id="KIV99137.1"/>
    </source>
</evidence>
<feature type="transmembrane region" description="Helical" evidence="12">
    <location>
        <begin position="617"/>
        <end position="639"/>
    </location>
</feature>
<keyword evidence="9 12" id="KW-0472">Membrane</keyword>
<keyword evidence="14" id="KW-1185">Reference proteome</keyword>
<dbReference type="Proteomes" id="UP000053259">
    <property type="component" value="Unassembled WGS sequence"/>
</dbReference>
<dbReference type="VEuPathDB" id="FungiDB:PV09_09168"/>
<evidence type="ECO:0000256" key="6">
    <source>
        <dbReference type="ARBA" id="ARBA00022692"/>
    </source>
</evidence>
<dbReference type="Gene3D" id="3.40.720.10">
    <property type="entry name" value="Alkaline Phosphatase, subunit A"/>
    <property type="match status" value="1"/>
</dbReference>
<dbReference type="GO" id="GO:0005789">
    <property type="term" value="C:endoplasmic reticulum membrane"/>
    <property type="evidence" value="ECO:0007669"/>
    <property type="project" value="UniProtKB-SubCell"/>
</dbReference>
<feature type="transmembrane region" description="Helical" evidence="12">
    <location>
        <begin position="73"/>
        <end position="98"/>
    </location>
</feature>
<evidence type="ECO:0000256" key="2">
    <source>
        <dbReference type="ARBA" id="ARBA00004687"/>
    </source>
</evidence>
<dbReference type="AlphaFoldDB" id="A0A0D1ZXF9"/>
<feature type="transmembrane region" description="Helical" evidence="12">
    <location>
        <begin position="993"/>
        <end position="1011"/>
    </location>
</feature>
<name>A0A0D1ZXF9_9PEZI</name>
<evidence type="ECO:0000256" key="9">
    <source>
        <dbReference type="ARBA" id="ARBA00023136"/>
    </source>
</evidence>
<feature type="compositionally biased region" description="Basic and acidic residues" evidence="11">
    <location>
        <begin position="24"/>
        <end position="33"/>
    </location>
</feature>
<dbReference type="InterPro" id="IPR039524">
    <property type="entry name" value="PIGO/GPI13"/>
</dbReference>
<evidence type="ECO:0000256" key="11">
    <source>
        <dbReference type="SAM" id="MobiDB-lite"/>
    </source>
</evidence>
<evidence type="ECO:0000256" key="1">
    <source>
        <dbReference type="ARBA" id="ARBA00004477"/>
    </source>
</evidence>
<dbReference type="FunCoup" id="A0A0D1ZXF9">
    <property type="interactions" value="648"/>
</dbReference>
<reference evidence="13 14" key="1">
    <citation type="submission" date="2015-01" db="EMBL/GenBank/DDBJ databases">
        <title>The Genome Sequence of Ochroconis gallopava CBS43764.</title>
        <authorList>
            <consortium name="The Broad Institute Genomics Platform"/>
            <person name="Cuomo C."/>
            <person name="de Hoog S."/>
            <person name="Gorbushina A."/>
            <person name="Stielow B."/>
            <person name="Teixiera M."/>
            <person name="Abouelleil A."/>
            <person name="Chapman S.B."/>
            <person name="Priest M."/>
            <person name="Young S.K."/>
            <person name="Wortman J."/>
            <person name="Nusbaum C."/>
            <person name="Birren B."/>
        </authorList>
    </citation>
    <scope>NUCLEOTIDE SEQUENCE [LARGE SCALE GENOMIC DNA]</scope>
    <source>
        <strain evidence="13 14">CBS 43764</strain>
    </source>
</reference>
<dbReference type="RefSeq" id="XP_016209007.1">
    <property type="nucleotide sequence ID" value="XM_016363171.1"/>
</dbReference>
<keyword evidence="6 12" id="KW-0812">Transmembrane</keyword>
<accession>A0A0D1ZXF9</accession>
<keyword evidence="7" id="KW-0256">Endoplasmic reticulum</keyword>
<dbReference type="PANTHER" id="PTHR23071:SF1">
    <property type="entry name" value="GPI ETHANOLAMINE PHOSPHATE TRANSFERASE 3"/>
    <property type="match status" value="1"/>
</dbReference>
<feature type="transmembrane region" description="Helical" evidence="12">
    <location>
        <begin position="950"/>
        <end position="973"/>
    </location>
</feature>
<evidence type="ECO:0000256" key="3">
    <source>
        <dbReference type="ARBA" id="ARBA00008695"/>
    </source>
</evidence>
<comment type="similarity">
    <text evidence="3">Belongs to the PIGG/PIGN/PIGO family. PIGO subfamily.</text>
</comment>
<feature type="transmembrane region" description="Helical" evidence="12">
    <location>
        <begin position="520"/>
        <end position="540"/>
    </location>
</feature>
<dbReference type="SUPFAM" id="SSF53649">
    <property type="entry name" value="Alkaline phosphatase-like"/>
    <property type="match status" value="1"/>
</dbReference>
<evidence type="ECO:0000256" key="10">
    <source>
        <dbReference type="ARBA" id="ARBA00023180"/>
    </source>
</evidence>
<dbReference type="UniPathway" id="UPA00196"/>
<dbReference type="GO" id="GO:0006506">
    <property type="term" value="P:GPI anchor biosynthetic process"/>
    <property type="evidence" value="ECO:0007669"/>
    <property type="project" value="UniProtKB-UniPathway"/>
</dbReference>
<proteinExistence type="inferred from homology"/>
<evidence type="ECO:0000256" key="12">
    <source>
        <dbReference type="SAM" id="Phobius"/>
    </source>
</evidence>
<feature type="transmembrane region" description="Helical" evidence="12">
    <location>
        <begin position="587"/>
        <end position="605"/>
    </location>
</feature>
<feature type="transmembrane region" description="Helical" evidence="12">
    <location>
        <begin position="788"/>
        <end position="811"/>
    </location>
</feature>
<feature type="transmembrane region" description="Helical" evidence="12">
    <location>
        <begin position="1023"/>
        <end position="1044"/>
    </location>
</feature>
<keyword evidence="8 12" id="KW-1133">Transmembrane helix</keyword>
<dbReference type="InParanoid" id="A0A0D1ZXF9"/>
<dbReference type="STRING" id="253628.A0A0D1ZXF9"/>
<feature type="transmembrane region" description="Helical" evidence="12">
    <location>
        <begin position="645"/>
        <end position="665"/>
    </location>
</feature>
<feature type="transmembrane region" description="Helical" evidence="12">
    <location>
        <begin position="561"/>
        <end position="581"/>
    </location>
</feature>
<dbReference type="HOGENOM" id="CLU_004298_1_0_1"/>
<dbReference type="OrthoDB" id="272139at2759"/>
<dbReference type="Pfam" id="PF01663">
    <property type="entry name" value="Phosphodiest"/>
    <property type="match status" value="1"/>
</dbReference>
<keyword evidence="5" id="KW-0808">Transferase</keyword>
<dbReference type="InterPro" id="IPR037675">
    <property type="entry name" value="PIG-O_N"/>
</dbReference>
<feature type="region of interest" description="Disordered" evidence="11">
    <location>
        <begin position="24"/>
        <end position="62"/>
    </location>
</feature>
<comment type="pathway">
    <text evidence="2">Glycolipid biosynthesis; glycosylphosphatidylinositol-anchor biosynthesis.</text>
</comment>
<dbReference type="PANTHER" id="PTHR23071">
    <property type="entry name" value="PHOSPHATIDYLINOSITOL GLYCAN"/>
    <property type="match status" value="1"/>
</dbReference>
<feature type="transmembrane region" description="Helical" evidence="12">
    <location>
        <begin position="749"/>
        <end position="768"/>
    </location>
</feature>
<comment type="subcellular location">
    <subcellularLocation>
        <location evidence="1">Endoplasmic reticulum membrane</location>
        <topology evidence="1">Multi-pass membrane protein</topology>
    </subcellularLocation>
</comment>
<dbReference type="GO" id="GO:0051377">
    <property type="term" value="F:mannose-ethanolamine phosphotransferase activity"/>
    <property type="evidence" value="ECO:0007669"/>
    <property type="project" value="InterPro"/>
</dbReference>
<evidence type="ECO:0000256" key="5">
    <source>
        <dbReference type="ARBA" id="ARBA00022679"/>
    </source>
</evidence>
<dbReference type="InterPro" id="IPR017850">
    <property type="entry name" value="Alkaline_phosphatase_core_sf"/>
</dbReference>
<dbReference type="InterPro" id="IPR002591">
    <property type="entry name" value="Phosphodiest/P_Trfase"/>
</dbReference>
<feature type="compositionally biased region" description="Basic and acidic residues" evidence="11">
    <location>
        <begin position="52"/>
        <end position="62"/>
    </location>
</feature>
<dbReference type="EMBL" id="KN847584">
    <property type="protein sequence ID" value="KIV99137.1"/>
    <property type="molecule type" value="Genomic_DNA"/>
</dbReference>
<feature type="transmembrane region" description="Helical" evidence="12">
    <location>
        <begin position="672"/>
        <end position="690"/>
    </location>
</feature>
<evidence type="ECO:0000256" key="8">
    <source>
        <dbReference type="ARBA" id="ARBA00022989"/>
    </source>
</evidence>
<evidence type="ECO:0000256" key="7">
    <source>
        <dbReference type="ARBA" id="ARBA00022824"/>
    </source>
</evidence>
<keyword evidence="4" id="KW-0337">GPI-anchor biosynthesis</keyword>
<sequence length="1062" mass="116645">MMQNGASTPESAEFHHIKSEFEKIKAQRKRDADNAEATSANPSRPPLPLARPRVEHNPSTRQDEARFTVTQGLLIAFLALILILHVLGLYLFTSGFLLTRLVLDDKSRCDHAPVELLSSQGLGSAATGCWHPKQFEKAVILVVDALRYDFTVPFKAQTERDAPRHFHDALKVLYDTAVEDPRKAVLLPFIADPPTTTLQRLKGLMTGTLPTFVDAGSNFAGTVIDEDNLIAQMHNASKTVVHLGDDTWQALFPGYFNAELSRPYDSFNVWDLHTVDDGVTEHLIPLLQPTNASKWDVLIGHYLGVDHAGHRYGPDHPAMTAKLQQMDGVFRKVVELVDDKTLLVIMGDHGMDPKGDHGGESDDEVEAALWMYSKKGIFGREKHQPVTPSETAKQNPVAQIDLVPTLALLLGLPIPFNNLGAPIVEAFIGSKGRDYENLARVSRITAAQVSRYINEYALIRGIEESFALPTEVLDIANHLCQVADPSRTELQKWQEVAVAYRNFQLETVRVCRDLWARFDVPSMIGGVTVLSVALALLIIYARGISALRLALSPGFVKRGSIGLFLGAAVGACLGVVIPGVALGRVSALLASLGCSAGIVHVFYKARNSIRFPMPTRVWSFVSVLCTVALSMGFAANSFTIWEDDILLFFISTIGVLFFLCSMRIVSVVERTWACYHSAVFVILTRLASLSRLCREEQMPYCVSTYYASSNSSTSAAWQLLIPFTVAFVLPGVVKQYYVNTRSYHHSATLWIGVAFRASLAMSASFWALDAADDRELFGADVSNTLKTIKVMLAQTILGVAIPVGYSIYAWAAPLVHVVSVPVFDAPAHSSSYLPAGFLSQDGKNLLRILGYENAHGSRYFILPTMYAAAIILLQKPMGTGAIATLLWQIMSLLEILAANDLQQSAVGPITLALLGSFHFFKTGHQATLASIQWESAFIPLKSIVYPWSPVFVILNTFGAQILTAVAVPAIPLWRRDPSRKNLLADVAKAVTTYLAFFATEALATSAWAGYLRRHLMLYRIFSPRWMMAALTLVVVDVVAIFIGLGGARWSFLSLGEVFGIYT</sequence>